<dbReference type="AlphaFoldDB" id="C5MC19"/>
<name>C5MC19_CANTT</name>
<proteinExistence type="inferred from homology"/>
<comment type="similarity">
    <text evidence="2">Belongs to the NADH:flavin oxidoreductase/NADH oxidase family.</text>
</comment>
<dbReference type="KEGG" id="ctp:CTRG_03611"/>
<evidence type="ECO:0000256" key="1">
    <source>
        <dbReference type="ARBA" id="ARBA00001917"/>
    </source>
</evidence>
<comment type="cofactor">
    <cofactor evidence="1">
        <name>FMN</name>
        <dbReference type="ChEBI" id="CHEBI:58210"/>
    </cofactor>
</comment>
<dbReference type="EMBL" id="GG692398">
    <property type="protein sequence ID" value="EER33186.1"/>
    <property type="molecule type" value="Genomic_DNA"/>
</dbReference>
<keyword evidence="3" id="KW-0288">FMN</keyword>
<dbReference type="InterPro" id="IPR013785">
    <property type="entry name" value="Aldolase_TIM"/>
</dbReference>
<dbReference type="GO" id="GO:0010181">
    <property type="term" value="F:FMN binding"/>
    <property type="evidence" value="ECO:0007669"/>
    <property type="project" value="InterPro"/>
</dbReference>
<dbReference type="eggNOG" id="KOG0134">
    <property type="taxonomic scope" value="Eukaryota"/>
</dbReference>
<dbReference type="PANTHER" id="PTHR22893">
    <property type="entry name" value="NADH OXIDOREDUCTASE-RELATED"/>
    <property type="match status" value="1"/>
</dbReference>
<dbReference type="Gene3D" id="3.20.20.70">
    <property type="entry name" value="Aldolase class I"/>
    <property type="match status" value="1"/>
</dbReference>
<organism evidence="5 6">
    <name type="scientific">Candida tropicalis (strain ATCC MYA-3404 / T1)</name>
    <name type="common">Yeast</name>
    <dbReference type="NCBI Taxonomy" id="294747"/>
    <lineage>
        <taxon>Eukaryota</taxon>
        <taxon>Fungi</taxon>
        <taxon>Dikarya</taxon>
        <taxon>Ascomycota</taxon>
        <taxon>Saccharomycotina</taxon>
        <taxon>Pichiomycetes</taxon>
        <taxon>Debaryomycetaceae</taxon>
        <taxon>Candida/Lodderomyces clade</taxon>
        <taxon>Candida</taxon>
    </lineage>
</organism>
<accession>C5MC19</accession>
<gene>
    <name evidence="5" type="ORF">CTRG_03611</name>
</gene>
<reference evidence="5 6" key="1">
    <citation type="journal article" date="2009" name="Nature">
        <title>Evolution of pathogenicity and sexual reproduction in eight Candida genomes.</title>
        <authorList>
            <person name="Butler G."/>
            <person name="Rasmussen M.D."/>
            <person name="Lin M.F."/>
            <person name="Santos M.A."/>
            <person name="Sakthikumar S."/>
            <person name="Munro C.A."/>
            <person name="Rheinbay E."/>
            <person name="Grabherr M."/>
            <person name="Forche A."/>
            <person name="Reedy J.L."/>
            <person name="Agrafioti I."/>
            <person name="Arnaud M.B."/>
            <person name="Bates S."/>
            <person name="Brown A.J."/>
            <person name="Brunke S."/>
            <person name="Costanzo M.C."/>
            <person name="Fitzpatrick D.A."/>
            <person name="de Groot P.W."/>
            <person name="Harris D."/>
            <person name="Hoyer L.L."/>
            <person name="Hube B."/>
            <person name="Klis F.M."/>
            <person name="Kodira C."/>
            <person name="Lennard N."/>
            <person name="Logue M.E."/>
            <person name="Martin R."/>
            <person name="Neiman A.M."/>
            <person name="Nikolaou E."/>
            <person name="Quail M.A."/>
            <person name="Quinn J."/>
            <person name="Santos M.C."/>
            <person name="Schmitzberger F.F."/>
            <person name="Sherlock G."/>
            <person name="Shah P."/>
            <person name="Silverstein K.A."/>
            <person name="Skrzypek M.S."/>
            <person name="Soll D."/>
            <person name="Staggs R."/>
            <person name="Stansfield I."/>
            <person name="Stumpf M.P."/>
            <person name="Sudbery P.E."/>
            <person name="Srikantha T."/>
            <person name="Zeng Q."/>
            <person name="Berman J."/>
            <person name="Berriman M."/>
            <person name="Heitman J."/>
            <person name="Gow N.A."/>
            <person name="Lorenz M.C."/>
            <person name="Birren B.W."/>
            <person name="Kellis M."/>
            <person name="Cuomo C.A."/>
        </authorList>
    </citation>
    <scope>NUCLEOTIDE SEQUENCE [LARGE SCALE GENOMIC DNA]</scope>
    <source>
        <strain evidence="6">ATCC MYA-3404 / T1</strain>
    </source>
</reference>
<sequence>MSESNLFKPFKLGDVTINHRIVHLPTTRNRATDDHVPTDLMKKYYTDRAKSGGLLITEATMISLNQGIYPNVPGIWNKTQSKAWKEITNSVHSVGGKIAIQLWALGRVGKPQLLKTHGLPLTGVSPIYESNESEKDANEAGNRIQELTQDQIKDIIHVQFANAAKLSDEAGFDFIELHGAMGYLIEQFIHPGTNKRTDKYGGNIENRSRFLFEIVDHLSTVVNPSKLAIRLSPYNQFQLPYVNPNAEEDYTYILKGLQKRAEEGKGLAYIDIVDERHNPDGSTRLENIDFVRKTWKGVLLQGGSYTYDKINNWKSIKNVVDKDDKTLIGFGRYFIANPDLPEKIKNGHPLTHYDRSTFYSPFNFGYNTYPLHGEELVVDPEEKLLGKALA</sequence>
<dbReference type="CDD" id="cd02933">
    <property type="entry name" value="OYE_like_FMN"/>
    <property type="match status" value="1"/>
</dbReference>
<dbReference type="GeneID" id="8297745"/>
<keyword evidence="3" id="KW-0285">Flavoprotein</keyword>
<dbReference type="OrthoDB" id="276546at2759"/>
<dbReference type="FunFam" id="3.20.20.70:FF:000337">
    <property type="entry name" value="NADPH dehydrogenase"/>
    <property type="match status" value="1"/>
</dbReference>
<evidence type="ECO:0000313" key="6">
    <source>
        <dbReference type="Proteomes" id="UP000002037"/>
    </source>
</evidence>
<evidence type="ECO:0000313" key="5">
    <source>
        <dbReference type="EMBL" id="EER33186.1"/>
    </source>
</evidence>
<dbReference type="Pfam" id="PF00724">
    <property type="entry name" value="Oxidored_FMN"/>
    <property type="match status" value="1"/>
</dbReference>
<evidence type="ECO:0000259" key="4">
    <source>
        <dbReference type="Pfam" id="PF00724"/>
    </source>
</evidence>
<keyword evidence="6" id="KW-1185">Reference proteome</keyword>
<dbReference type="HOGENOM" id="CLU_012153_0_0_1"/>
<dbReference type="InterPro" id="IPR045247">
    <property type="entry name" value="Oye-like"/>
</dbReference>
<feature type="domain" description="NADH:flavin oxidoreductase/NADH oxidase N-terminal" evidence="4">
    <location>
        <begin position="5"/>
        <end position="349"/>
    </location>
</feature>
<evidence type="ECO:0000256" key="3">
    <source>
        <dbReference type="ARBA" id="ARBA00022643"/>
    </source>
</evidence>
<protein>
    <recommendedName>
        <fullName evidence="4">NADH:flavin oxidoreductase/NADH oxidase N-terminal domain-containing protein</fullName>
    </recommendedName>
</protein>
<dbReference type="Proteomes" id="UP000002037">
    <property type="component" value="Unassembled WGS sequence"/>
</dbReference>
<evidence type="ECO:0000256" key="2">
    <source>
        <dbReference type="ARBA" id="ARBA00005979"/>
    </source>
</evidence>
<dbReference type="GO" id="GO:0003959">
    <property type="term" value="F:NADPH dehydrogenase activity"/>
    <property type="evidence" value="ECO:0007669"/>
    <property type="project" value="TreeGrafter"/>
</dbReference>
<dbReference type="PANTHER" id="PTHR22893:SF91">
    <property type="entry name" value="NADPH DEHYDROGENASE 2-RELATED"/>
    <property type="match status" value="1"/>
</dbReference>
<dbReference type="InterPro" id="IPR001155">
    <property type="entry name" value="OxRdtase_FMN_N"/>
</dbReference>
<dbReference type="VEuPathDB" id="FungiDB:CTRG_03611"/>
<dbReference type="SUPFAM" id="SSF51395">
    <property type="entry name" value="FMN-linked oxidoreductases"/>
    <property type="match status" value="1"/>
</dbReference>
<dbReference type="RefSeq" id="XP_002549314.1">
    <property type="nucleotide sequence ID" value="XM_002549268.1"/>
</dbReference>